<evidence type="ECO:0000256" key="1">
    <source>
        <dbReference type="SAM" id="SignalP"/>
    </source>
</evidence>
<keyword evidence="3" id="KW-1185">Reference proteome</keyword>
<comment type="caution">
    <text evidence="2">The sequence shown here is derived from an EMBL/GenBank/DDBJ whole genome shotgun (WGS) entry which is preliminary data.</text>
</comment>
<proteinExistence type="predicted"/>
<dbReference type="EMBL" id="BALG01000021">
    <property type="protein sequence ID" value="GAC41106.1"/>
    <property type="molecule type" value="Genomic_DNA"/>
</dbReference>
<feature type="chain" id="PRO_5004099879" evidence="1">
    <location>
        <begin position="26"/>
        <end position="105"/>
    </location>
</feature>
<dbReference type="AlphaFoldDB" id="M9LLZ1"/>
<gene>
    <name evidence="2" type="ORF">PPOP_0447</name>
</gene>
<sequence>MHYKFWIVVLAGVLLVSMLAPTAGAALFPVTQDAVEKDNTTKRTEQVLWEYNKKYYPTRSSIPPVYYYNDGEYAGNLNITVVISYVNGDGKWWGVTYEGPVYPSS</sequence>
<name>M9LLZ1_PAEPP</name>
<accession>M9LLZ1</accession>
<dbReference type="RefSeq" id="WP_006284385.1">
    <property type="nucleotide sequence ID" value="NZ_BALG01000021.1"/>
</dbReference>
<dbReference type="Proteomes" id="UP000029453">
    <property type="component" value="Unassembled WGS sequence"/>
</dbReference>
<protein>
    <submittedName>
        <fullName evidence="2">FOG: PAS</fullName>
    </submittedName>
</protein>
<feature type="signal peptide" evidence="1">
    <location>
        <begin position="1"/>
        <end position="25"/>
    </location>
</feature>
<dbReference type="OrthoDB" id="2662750at2"/>
<evidence type="ECO:0000313" key="3">
    <source>
        <dbReference type="Proteomes" id="UP000029453"/>
    </source>
</evidence>
<organism evidence="2 3">
    <name type="scientific">Paenibacillus popilliae ATCC 14706</name>
    <dbReference type="NCBI Taxonomy" id="1212764"/>
    <lineage>
        <taxon>Bacteria</taxon>
        <taxon>Bacillati</taxon>
        <taxon>Bacillota</taxon>
        <taxon>Bacilli</taxon>
        <taxon>Bacillales</taxon>
        <taxon>Paenibacillaceae</taxon>
        <taxon>Paenibacillus</taxon>
    </lineage>
</organism>
<reference evidence="2 3" key="1">
    <citation type="submission" date="2012-10" db="EMBL/GenBank/DDBJ databases">
        <title>Draft Genome Sequence of Paenibacillus popilliae ATCC 14706T.</title>
        <authorList>
            <person name="Iiyama K."/>
            <person name="Mori K."/>
            <person name="Mon H."/>
            <person name="Chieda Y."/>
            <person name="Lee J.M."/>
            <person name="Kusakabe T."/>
            <person name="Tashiro K."/>
            <person name="Asano S."/>
            <person name="Yasunaga-Aoki C."/>
            <person name="Shimizu S."/>
        </authorList>
    </citation>
    <scope>NUCLEOTIDE SEQUENCE [LARGE SCALE GENOMIC DNA]</scope>
    <source>
        <strain evidence="2 3">ATCC 14706</strain>
    </source>
</reference>
<evidence type="ECO:0000313" key="2">
    <source>
        <dbReference type="EMBL" id="GAC41106.1"/>
    </source>
</evidence>
<keyword evidence="1" id="KW-0732">Signal</keyword>